<evidence type="ECO:0000313" key="3">
    <source>
        <dbReference type="Proteomes" id="UP000275846"/>
    </source>
</evidence>
<gene>
    <name evidence="2" type="ORF">SSLN_LOCUS4848</name>
</gene>
<reference evidence="2 3" key="2">
    <citation type="submission" date="2018-11" db="EMBL/GenBank/DDBJ databases">
        <authorList>
            <consortium name="Pathogen Informatics"/>
        </authorList>
    </citation>
    <scope>NUCLEOTIDE SEQUENCE [LARGE SCALE GENOMIC DNA]</scope>
    <source>
        <strain evidence="2 3">NST_G2</strain>
    </source>
</reference>
<evidence type="ECO:0000256" key="1">
    <source>
        <dbReference type="SAM" id="MobiDB-lite"/>
    </source>
</evidence>
<dbReference type="EMBL" id="UYSU01033020">
    <property type="protein sequence ID" value="VDL91233.1"/>
    <property type="molecule type" value="Genomic_DNA"/>
</dbReference>
<dbReference type="AlphaFoldDB" id="A0A183SKV0"/>
<sequence length="212" mass="23272">MVAFWSVPESLLAVISSQLSIPGVTITRLWRMRVTSSTGYSEPNGRVIVTPGIDNDDEITASNDSAGNSTRAMLNQEVNKMTSGSRFTFSLPWGPVVNQFGPGSAFYHTRIMRKLRAAGPKTKQVGHLRFLSDWTGSGSFVAGSPSQTEKFDTENFGALISPLFIMHPMHRHPSNRYEEGVPNPNPPSDPVAVHLPPRPAIIRRPKAVFDKS</sequence>
<dbReference type="WBParaSite" id="SSLN_0000500301-mRNA-1">
    <property type="protein sequence ID" value="SSLN_0000500301-mRNA-1"/>
    <property type="gene ID" value="SSLN_0000500301"/>
</dbReference>
<feature type="region of interest" description="Disordered" evidence="1">
    <location>
        <begin position="174"/>
        <end position="197"/>
    </location>
</feature>
<keyword evidence="3" id="KW-1185">Reference proteome</keyword>
<name>A0A183SKV0_SCHSO</name>
<proteinExistence type="predicted"/>
<dbReference type="Proteomes" id="UP000275846">
    <property type="component" value="Unassembled WGS sequence"/>
</dbReference>
<organism evidence="4">
    <name type="scientific">Schistocephalus solidus</name>
    <name type="common">Tapeworm</name>
    <dbReference type="NCBI Taxonomy" id="70667"/>
    <lineage>
        <taxon>Eukaryota</taxon>
        <taxon>Metazoa</taxon>
        <taxon>Spiralia</taxon>
        <taxon>Lophotrochozoa</taxon>
        <taxon>Platyhelminthes</taxon>
        <taxon>Cestoda</taxon>
        <taxon>Eucestoda</taxon>
        <taxon>Diphyllobothriidea</taxon>
        <taxon>Diphyllobothriidae</taxon>
        <taxon>Schistocephalus</taxon>
    </lineage>
</organism>
<accession>A0A183SKV0</accession>
<evidence type="ECO:0000313" key="4">
    <source>
        <dbReference type="WBParaSite" id="SSLN_0000500301-mRNA-1"/>
    </source>
</evidence>
<reference evidence="4" key="1">
    <citation type="submission" date="2016-06" db="UniProtKB">
        <authorList>
            <consortium name="WormBaseParasite"/>
        </authorList>
    </citation>
    <scope>IDENTIFICATION</scope>
</reference>
<protein>
    <submittedName>
        <fullName evidence="4">Capsid protein</fullName>
    </submittedName>
</protein>
<evidence type="ECO:0000313" key="2">
    <source>
        <dbReference type="EMBL" id="VDL91233.1"/>
    </source>
</evidence>